<dbReference type="AlphaFoldDB" id="A0AAN8YBI8"/>
<sequence length="105" mass="12487">MNKKKSEKKINNLICFDFFFSTFTLEDEVTSIFSYIYFRRRRYILLLLLTLNIHSCIFFLLLTMVSPMDLNPKSLPEPPTDRFFSTFLNVLSTIYLEVEDTSFSD</sequence>
<keyword evidence="1" id="KW-1133">Transmembrane helix</keyword>
<evidence type="ECO:0000256" key="1">
    <source>
        <dbReference type="SAM" id="Phobius"/>
    </source>
</evidence>
<name>A0AAN8YBI8_SOLBU</name>
<gene>
    <name evidence="2" type="ORF">RDI58_015329</name>
</gene>
<dbReference type="EMBL" id="JBANQN010000006">
    <property type="protein sequence ID" value="KAK6786804.1"/>
    <property type="molecule type" value="Genomic_DNA"/>
</dbReference>
<evidence type="ECO:0000313" key="2">
    <source>
        <dbReference type="EMBL" id="KAK6786804.1"/>
    </source>
</evidence>
<keyword evidence="3" id="KW-1185">Reference proteome</keyword>
<protein>
    <recommendedName>
        <fullName evidence="4">Transmembrane protein</fullName>
    </recommendedName>
</protein>
<evidence type="ECO:0000313" key="3">
    <source>
        <dbReference type="Proteomes" id="UP001371456"/>
    </source>
</evidence>
<keyword evidence="1" id="KW-0812">Transmembrane</keyword>
<keyword evidence="1" id="KW-0472">Membrane</keyword>
<proteinExistence type="predicted"/>
<comment type="caution">
    <text evidence="2">The sequence shown here is derived from an EMBL/GenBank/DDBJ whole genome shotgun (WGS) entry which is preliminary data.</text>
</comment>
<organism evidence="2 3">
    <name type="scientific">Solanum bulbocastanum</name>
    <name type="common">Wild potato</name>
    <dbReference type="NCBI Taxonomy" id="147425"/>
    <lineage>
        <taxon>Eukaryota</taxon>
        <taxon>Viridiplantae</taxon>
        <taxon>Streptophyta</taxon>
        <taxon>Embryophyta</taxon>
        <taxon>Tracheophyta</taxon>
        <taxon>Spermatophyta</taxon>
        <taxon>Magnoliopsida</taxon>
        <taxon>eudicotyledons</taxon>
        <taxon>Gunneridae</taxon>
        <taxon>Pentapetalae</taxon>
        <taxon>asterids</taxon>
        <taxon>lamiids</taxon>
        <taxon>Solanales</taxon>
        <taxon>Solanaceae</taxon>
        <taxon>Solanoideae</taxon>
        <taxon>Solaneae</taxon>
        <taxon>Solanum</taxon>
    </lineage>
</organism>
<evidence type="ECO:0008006" key="4">
    <source>
        <dbReference type="Google" id="ProtNLM"/>
    </source>
</evidence>
<reference evidence="2 3" key="1">
    <citation type="submission" date="2024-02" db="EMBL/GenBank/DDBJ databases">
        <title>de novo genome assembly of Solanum bulbocastanum strain 11H21.</title>
        <authorList>
            <person name="Hosaka A.J."/>
        </authorList>
    </citation>
    <scope>NUCLEOTIDE SEQUENCE [LARGE SCALE GENOMIC DNA]</scope>
    <source>
        <tissue evidence="2">Young leaves</tissue>
    </source>
</reference>
<accession>A0AAN8YBI8</accession>
<feature type="transmembrane region" description="Helical" evidence="1">
    <location>
        <begin position="43"/>
        <end position="65"/>
    </location>
</feature>
<dbReference type="Proteomes" id="UP001371456">
    <property type="component" value="Unassembled WGS sequence"/>
</dbReference>